<comment type="similarity">
    <text evidence="1">Belongs to the isochorismatase family.</text>
</comment>
<dbReference type="InterPro" id="IPR050993">
    <property type="entry name" value="Isochorismatase_domain"/>
</dbReference>
<name>A0ABP1PYS5_9HEXA</name>
<dbReference type="PANTHER" id="PTHR14119">
    <property type="entry name" value="HYDROLASE"/>
    <property type="match status" value="1"/>
</dbReference>
<gene>
    <name evidence="3" type="ORF">ODALV1_LOCUS4708</name>
</gene>
<dbReference type="EMBL" id="CAXLJM020000014">
    <property type="protein sequence ID" value="CAL8080683.1"/>
    <property type="molecule type" value="Genomic_DNA"/>
</dbReference>
<organism evidence="3 4">
    <name type="scientific">Orchesella dallaii</name>
    <dbReference type="NCBI Taxonomy" id="48710"/>
    <lineage>
        <taxon>Eukaryota</taxon>
        <taxon>Metazoa</taxon>
        <taxon>Ecdysozoa</taxon>
        <taxon>Arthropoda</taxon>
        <taxon>Hexapoda</taxon>
        <taxon>Collembola</taxon>
        <taxon>Entomobryomorpha</taxon>
        <taxon>Entomobryoidea</taxon>
        <taxon>Orchesellidae</taxon>
        <taxon>Orchesellinae</taxon>
        <taxon>Orchesella</taxon>
    </lineage>
</organism>
<dbReference type="Pfam" id="PF00857">
    <property type="entry name" value="Isochorismatase"/>
    <property type="match status" value="1"/>
</dbReference>
<accession>A0ABP1PYS5</accession>
<reference evidence="3 4" key="1">
    <citation type="submission" date="2024-08" db="EMBL/GenBank/DDBJ databases">
        <authorList>
            <person name="Cucini C."/>
            <person name="Frati F."/>
        </authorList>
    </citation>
    <scope>NUCLEOTIDE SEQUENCE [LARGE SCALE GENOMIC DNA]</scope>
</reference>
<protein>
    <recommendedName>
        <fullName evidence="2">Isochorismatase-like domain-containing protein</fullName>
    </recommendedName>
</protein>
<dbReference type="InterPro" id="IPR000868">
    <property type="entry name" value="Isochorismatase-like_dom"/>
</dbReference>
<dbReference type="PANTHER" id="PTHR14119:SF3">
    <property type="entry name" value="ISOCHORISMATASE DOMAIN-CONTAINING PROTEIN 2"/>
    <property type="match status" value="1"/>
</dbReference>
<sequence length="202" mass="22144">MSAPRALSQLGKLIPKNSALFLCDMQEKFATSIKYFNEIVFNSNRMLQAARILEMPVICTEQYPKGLGKTVPELEVVAAGVTPIDKTLFSMCLDPVMQDLKTKPDIDSILLCGIEAHVCIQQTAIDLRAKGFQVFVIVDACSSRGHAERKYAFSLLKQAGCWLTTTESAILALAGGSHHPDFKQIQAIIKKEGPDTGLLSKM</sequence>
<dbReference type="Gene3D" id="3.40.50.850">
    <property type="entry name" value="Isochorismatase-like"/>
    <property type="match status" value="1"/>
</dbReference>
<dbReference type="CDD" id="cd01012">
    <property type="entry name" value="YcaC_related"/>
    <property type="match status" value="1"/>
</dbReference>
<evidence type="ECO:0000256" key="1">
    <source>
        <dbReference type="ARBA" id="ARBA00006336"/>
    </source>
</evidence>
<evidence type="ECO:0000313" key="3">
    <source>
        <dbReference type="EMBL" id="CAL8080683.1"/>
    </source>
</evidence>
<evidence type="ECO:0000313" key="4">
    <source>
        <dbReference type="Proteomes" id="UP001642540"/>
    </source>
</evidence>
<feature type="domain" description="Isochorismatase-like" evidence="2">
    <location>
        <begin position="18"/>
        <end position="168"/>
    </location>
</feature>
<dbReference type="InterPro" id="IPR036380">
    <property type="entry name" value="Isochorismatase-like_sf"/>
</dbReference>
<proteinExistence type="inferred from homology"/>
<keyword evidence="4" id="KW-1185">Reference proteome</keyword>
<comment type="caution">
    <text evidence="3">The sequence shown here is derived from an EMBL/GenBank/DDBJ whole genome shotgun (WGS) entry which is preliminary data.</text>
</comment>
<dbReference type="SUPFAM" id="SSF52499">
    <property type="entry name" value="Isochorismatase-like hydrolases"/>
    <property type="match status" value="1"/>
</dbReference>
<dbReference type="Proteomes" id="UP001642540">
    <property type="component" value="Unassembled WGS sequence"/>
</dbReference>
<evidence type="ECO:0000259" key="2">
    <source>
        <dbReference type="Pfam" id="PF00857"/>
    </source>
</evidence>